<dbReference type="Proteomes" id="UP000001258">
    <property type="component" value="Chromosome"/>
</dbReference>
<dbReference type="PROSITE" id="PS50110">
    <property type="entry name" value="RESPONSE_REGULATORY"/>
    <property type="match status" value="1"/>
</dbReference>
<dbReference type="PANTHER" id="PTHR43214">
    <property type="entry name" value="TWO-COMPONENT RESPONSE REGULATOR"/>
    <property type="match status" value="1"/>
</dbReference>
<keyword evidence="5" id="KW-0804">Transcription</keyword>
<dbReference type="PIR" id="C83781">
    <property type="entry name" value="C83781"/>
</dbReference>
<keyword evidence="10" id="KW-1185">Reference proteome</keyword>
<dbReference type="GO" id="GO:0003677">
    <property type="term" value="F:DNA binding"/>
    <property type="evidence" value="ECO:0007669"/>
    <property type="project" value="UniProtKB-KW"/>
</dbReference>
<dbReference type="eggNOG" id="COG2197">
    <property type="taxonomic scope" value="Bacteria"/>
</dbReference>
<evidence type="ECO:0000256" key="3">
    <source>
        <dbReference type="ARBA" id="ARBA00023015"/>
    </source>
</evidence>
<keyword evidence="4" id="KW-0238">DNA-binding</keyword>
<dbReference type="PANTHER" id="PTHR43214:SF43">
    <property type="entry name" value="TWO-COMPONENT RESPONSE REGULATOR"/>
    <property type="match status" value="1"/>
</dbReference>
<dbReference type="CDD" id="cd17535">
    <property type="entry name" value="REC_NarL-like"/>
    <property type="match status" value="1"/>
</dbReference>
<dbReference type="EMBL" id="BA000004">
    <property type="protein sequence ID" value="BAB04770.1"/>
    <property type="molecule type" value="Genomic_DNA"/>
</dbReference>
<evidence type="ECO:0000256" key="1">
    <source>
        <dbReference type="ARBA" id="ARBA00004496"/>
    </source>
</evidence>
<dbReference type="GO" id="GO:0005737">
    <property type="term" value="C:cytoplasm"/>
    <property type="evidence" value="ECO:0007669"/>
    <property type="project" value="UniProtKB-SubCell"/>
</dbReference>
<keyword evidence="3" id="KW-0805">Transcription regulation</keyword>
<dbReference type="KEGG" id="bha:BH1051"/>
<feature type="domain" description="HTH luxR-type" evidence="7">
    <location>
        <begin position="145"/>
        <end position="210"/>
    </location>
</feature>
<feature type="modified residue" description="4-aspartylphosphate" evidence="6">
    <location>
        <position position="54"/>
    </location>
</feature>
<dbReference type="Gene3D" id="3.40.50.2300">
    <property type="match status" value="1"/>
</dbReference>
<evidence type="ECO:0000256" key="4">
    <source>
        <dbReference type="ARBA" id="ARBA00023125"/>
    </source>
</evidence>
<dbReference type="SUPFAM" id="SSF52172">
    <property type="entry name" value="CheY-like"/>
    <property type="match status" value="1"/>
</dbReference>
<protein>
    <submittedName>
        <fullName evidence="9">Two-component response regulator</fullName>
    </submittedName>
</protein>
<dbReference type="PROSITE" id="PS50043">
    <property type="entry name" value="HTH_LUXR_2"/>
    <property type="match status" value="1"/>
</dbReference>
<dbReference type="AlphaFoldDB" id="Q9KE07"/>
<dbReference type="RefSeq" id="WP_010897221.1">
    <property type="nucleotide sequence ID" value="NC_002570.2"/>
</dbReference>
<dbReference type="InterPro" id="IPR000792">
    <property type="entry name" value="Tscrpt_reg_LuxR_C"/>
</dbReference>
<accession>Q9KE07</accession>
<evidence type="ECO:0000313" key="10">
    <source>
        <dbReference type="Proteomes" id="UP000001258"/>
    </source>
</evidence>
<evidence type="ECO:0000256" key="5">
    <source>
        <dbReference type="ARBA" id="ARBA00023163"/>
    </source>
</evidence>
<evidence type="ECO:0000259" key="8">
    <source>
        <dbReference type="PROSITE" id="PS50110"/>
    </source>
</evidence>
<dbReference type="CDD" id="cd06170">
    <property type="entry name" value="LuxR_C_like"/>
    <property type="match status" value="1"/>
</dbReference>
<organism evidence="9 10">
    <name type="scientific">Halalkalibacterium halodurans (strain ATCC BAA-125 / DSM 18197 / FERM 7344 / JCM 9153 / C-125)</name>
    <name type="common">Bacillus halodurans</name>
    <dbReference type="NCBI Taxonomy" id="272558"/>
    <lineage>
        <taxon>Bacteria</taxon>
        <taxon>Bacillati</taxon>
        <taxon>Bacillota</taxon>
        <taxon>Bacilli</taxon>
        <taxon>Bacillales</taxon>
        <taxon>Bacillaceae</taxon>
        <taxon>Halalkalibacterium (ex Joshi et al. 2022)</taxon>
    </lineage>
</organism>
<dbReference type="PRINTS" id="PR00038">
    <property type="entry name" value="HTHLUXR"/>
</dbReference>
<evidence type="ECO:0000313" key="9">
    <source>
        <dbReference type="EMBL" id="BAB04770.1"/>
    </source>
</evidence>
<evidence type="ECO:0000256" key="6">
    <source>
        <dbReference type="PROSITE-ProRule" id="PRU00169"/>
    </source>
</evidence>
<dbReference type="HOGENOM" id="CLU_000445_90_0_9"/>
<dbReference type="SMART" id="SM00421">
    <property type="entry name" value="HTH_LUXR"/>
    <property type="match status" value="1"/>
</dbReference>
<dbReference type="InterPro" id="IPR016032">
    <property type="entry name" value="Sig_transdc_resp-reg_C-effctor"/>
</dbReference>
<gene>
    <name evidence="9" type="ordered locus">BH1051</name>
</gene>
<proteinExistence type="predicted"/>
<dbReference type="InterPro" id="IPR001789">
    <property type="entry name" value="Sig_transdc_resp-reg_receiver"/>
</dbReference>
<evidence type="ECO:0000256" key="2">
    <source>
        <dbReference type="ARBA" id="ARBA00022553"/>
    </source>
</evidence>
<dbReference type="SUPFAM" id="SSF46894">
    <property type="entry name" value="C-terminal effector domain of the bipartite response regulators"/>
    <property type="match status" value="1"/>
</dbReference>
<dbReference type="OrthoDB" id="9780153at2"/>
<dbReference type="STRING" id="272558.gene:10726945"/>
<dbReference type="SMART" id="SM00448">
    <property type="entry name" value="REC"/>
    <property type="match status" value="1"/>
</dbReference>
<dbReference type="GO" id="GO:0000160">
    <property type="term" value="P:phosphorelay signal transduction system"/>
    <property type="evidence" value="ECO:0007669"/>
    <property type="project" value="InterPro"/>
</dbReference>
<comment type="subcellular location">
    <subcellularLocation>
        <location evidence="1">Cytoplasm</location>
    </subcellularLocation>
</comment>
<dbReference type="GO" id="GO:0006355">
    <property type="term" value="P:regulation of DNA-templated transcription"/>
    <property type="evidence" value="ECO:0007669"/>
    <property type="project" value="InterPro"/>
</dbReference>
<sequence length="212" mass="23589">MANLLLAEDQHLVRQGLKMMIEQDETLHVIAEASNGQEAVEAYERYLIDLVLMDVRMPSKTGLEATKEIRARHPEAKILILTTFADDEYALEALKYGACGYLLKDADADRLIHSIKSALNGGMSLDDTVAAKVLPRLLHQQTGEVEERTARLTKRELAVVKLVGEGKSNQEIADALFLSVGTVKNYISQALDKLELRDRTQLAIYAVKQQLS</sequence>
<dbReference type="InterPro" id="IPR058245">
    <property type="entry name" value="NreC/VraR/RcsB-like_REC"/>
</dbReference>
<evidence type="ECO:0000259" key="7">
    <source>
        <dbReference type="PROSITE" id="PS50043"/>
    </source>
</evidence>
<dbReference type="Pfam" id="PF00072">
    <property type="entry name" value="Response_reg"/>
    <property type="match status" value="1"/>
</dbReference>
<dbReference type="Pfam" id="PF00196">
    <property type="entry name" value="GerE"/>
    <property type="match status" value="1"/>
</dbReference>
<name>Q9KE07_HALH5</name>
<reference evidence="9 10" key="1">
    <citation type="journal article" date="2000" name="Nucleic Acids Res.">
        <title>Complete genome sequence of the alkaliphilic bacterium Bacillus halodurans and genomic sequence comparison with Bacillus subtilis.</title>
        <authorList>
            <person name="Takami H."/>
            <person name="Nakasone K."/>
            <person name="Takaki Y."/>
            <person name="Maeno G."/>
            <person name="Sasaki R."/>
            <person name="Masui N."/>
            <person name="Fuji F."/>
            <person name="Hirama C."/>
            <person name="Nakamura Y."/>
            <person name="Ogasawara N."/>
            <person name="Kuhara S."/>
            <person name="Horikoshi K."/>
        </authorList>
    </citation>
    <scope>NUCLEOTIDE SEQUENCE [LARGE SCALE GENOMIC DNA]</scope>
    <source>
        <strain evidence="10">ATCC BAA-125 / DSM 18197 / FERM 7344 / JCM 9153 / C-125</strain>
    </source>
</reference>
<dbReference type="InterPro" id="IPR011006">
    <property type="entry name" value="CheY-like_superfamily"/>
</dbReference>
<keyword evidence="2 6" id="KW-0597">Phosphoprotein</keyword>
<feature type="domain" description="Response regulatory" evidence="8">
    <location>
        <begin position="3"/>
        <end position="119"/>
    </location>
</feature>
<dbReference type="InterPro" id="IPR039420">
    <property type="entry name" value="WalR-like"/>
</dbReference>